<dbReference type="Gene3D" id="2.60.120.1140">
    <property type="entry name" value="Protein of unknown function DUF192"/>
    <property type="match status" value="1"/>
</dbReference>
<reference evidence="3" key="2">
    <citation type="submission" date="2015-05" db="EMBL/GenBank/DDBJ databases">
        <title>Complete genome sequence of Halanaeroarchaeum sulfurireducens type strain M27-SA2, a sulfate-reducer haloarchaeon from marine anoxic lake Medee.</title>
        <authorList>
            <person name="Messina E."/>
            <person name="Kublanov I.V."/>
            <person name="Toshchakov S."/>
            <person name="Arcadi E."/>
            <person name="La Spada G."/>
            <person name="La Cono V."/>
            <person name="Yakimov M.M."/>
        </authorList>
    </citation>
    <scope>NUCLEOTIDE SEQUENCE [LARGE SCALE GENOMIC DNA]</scope>
    <source>
        <strain evidence="3">M27-SA2</strain>
    </source>
</reference>
<dbReference type="KEGG" id="hsu:HLASF_0487"/>
<dbReference type="PANTHER" id="PTHR37953:SF1">
    <property type="entry name" value="UPF0127 PROTEIN MJ1496"/>
    <property type="match status" value="1"/>
</dbReference>
<proteinExistence type="predicted"/>
<dbReference type="Proteomes" id="UP000069906">
    <property type="component" value="Chromosome"/>
</dbReference>
<dbReference type="AlphaFoldDB" id="A0A0F7P8C2"/>
<accession>A0A0F7P8C2</accession>
<dbReference type="InterPro" id="IPR038695">
    <property type="entry name" value="Saro_0823-like_sf"/>
</dbReference>
<dbReference type="PANTHER" id="PTHR37953">
    <property type="entry name" value="UPF0127 PROTEIN MJ1496"/>
    <property type="match status" value="1"/>
</dbReference>
<dbReference type="Proteomes" id="UP000060390">
    <property type="component" value="Chromosome"/>
</dbReference>
<reference evidence="1 4" key="1">
    <citation type="journal article" date="2015" name="ISME J.">
        <title>Elemental sulfur and acetate can support life of a novel strictly anaerobic haloarchaeon.</title>
        <authorList>
            <person name="Sorokin D.Y."/>
            <person name="Kublanov I.V."/>
            <person name="Gavrilov S.N."/>
            <person name="Rojo D."/>
            <person name="Roman P."/>
            <person name="Golyshin P.N."/>
            <person name="Slepak V.Z."/>
            <person name="Smedile F."/>
            <person name="Ferrer M."/>
            <person name="Messina E."/>
            <person name="La Cono V."/>
            <person name="Yakimov M.M."/>
        </authorList>
    </citation>
    <scope>NUCLEOTIDE SEQUENCE [LARGE SCALE GENOMIC DNA]</scope>
    <source>
        <strain evidence="1 4">HSR2</strain>
    </source>
</reference>
<evidence type="ECO:0008006" key="5">
    <source>
        <dbReference type="Google" id="ProtNLM"/>
    </source>
</evidence>
<name>A0A0F7P8C2_9EURY</name>
<evidence type="ECO:0000313" key="4">
    <source>
        <dbReference type="Proteomes" id="UP000069906"/>
    </source>
</evidence>
<dbReference type="KEGG" id="hsf:HLASA_0484"/>
<organism evidence="1 4">
    <name type="scientific">Halanaeroarchaeum sulfurireducens</name>
    <dbReference type="NCBI Taxonomy" id="1604004"/>
    <lineage>
        <taxon>Archaea</taxon>
        <taxon>Methanobacteriati</taxon>
        <taxon>Methanobacteriota</taxon>
        <taxon>Stenosarchaea group</taxon>
        <taxon>Halobacteria</taxon>
        <taxon>Halobacteriales</taxon>
        <taxon>Halobacteriaceae</taxon>
        <taxon>Halanaeroarchaeum</taxon>
    </lineage>
</organism>
<dbReference type="EMBL" id="CP008874">
    <property type="protein sequence ID" value="AKH96987.1"/>
    <property type="molecule type" value="Genomic_DNA"/>
</dbReference>
<dbReference type="Pfam" id="PF02643">
    <property type="entry name" value="DUF192"/>
    <property type="match status" value="1"/>
</dbReference>
<evidence type="ECO:0000313" key="3">
    <source>
        <dbReference type="Proteomes" id="UP000060390"/>
    </source>
</evidence>
<evidence type="ECO:0000313" key="2">
    <source>
        <dbReference type="EMBL" id="ALG81388.1"/>
    </source>
</evidence>
<dbReference type="HOGENOM" id="CLU_097039_1_1_2"/>
<keyword evidence="4" id="KW-1185">Reference proteome</keyword>
<dbReference type="InterPro" id="IPR003795">
    <property type="entry name" value="DUF192"/>
</dbReference>
<gene>
    <name evidence="2" type="ORF">HLASA_0484</name>
    <name evidence="1" type="ORF">HLASF_0487</name>
</gene>
<sequence>MVAILVLALPLTVLLAGPTPQPADGDTIAVTAVDTSGDTRATVTAAVAETPTERTVGLSNTESLAPNEGMLFVYSSERRPRFVMRDMDFGLDIVFVDANGTITAIHHAPAADDHTTYTGRAKWVLEVPYGWSDRHDVSVGDRIRIDTAAEERTDANDGA</sequence>
<dbReference type="EMBL" id="CP011564">
    <property type="protein sequence ID" value="ALG81388.1"/>
    <property type="molecule type" value="Genomic_DNA"/>
</dbReference>
<evidence type="ECO:0000313" key="1">
    <source>
        <dbReference type="EMBL" id="AKH96987.1"/>
    </source>
</evidence>
<reference evidence="2 3" key="3">
    <citation type="journal article" date="2016" name="Stand. Genomic Sci.">
        <title>Complete genome sequence of 'Halanaeroarchaeum sulfurireducens' M27-SA2, a sulfur-reducing and acetate-oxidizing haloarchaeon from the deep-sea hypersaline anoxic lake Medee.</title>
        <authorList>
            <person name="Messina E."/>
            <person name="Sorokin D.Y."/>
            <person name="Kublanov I.V."/>
            <person name="Toshchakov S."/>
            <person name="Lopatina A."/>
            <person name="Arcadi E."/>
            <person name="Smedile F."/>
            <person name="La Spada G."/>
            <person name="La Cono V."/>
            <person name="Yakimov M.M."/>
        </authorList>
    </citation>
    <scope>NUCLEOTIDE SEQUENCE [LARGE SCALE GENOMIC DNA]</scope>
    <source>
        <strain evidence="2 3">M27-SA2</strain>
    </source>
</reference>
<protein>
    <recommendedName>
        <fullName evidence="5">DUF192 domain-containing protein</fullName>
    </recommendedName>
</protein>